<dbReference type="RefSeq" id="WP_048848515.1">
    <property type="nucleotide sequence ID" value="NZ_BALE01000014.1"/>
</dbReference>
<evidence type="ECO:0000313" key="2">
    <source>
        <dbReference type="EMBL" id="GAN54007.1"/>
    </source>
</evidence>
<dbReference type="AlphaFoldDB" id="A0A0D6MK45"/>
<dbReference type="InterPro" id="IPR030930">
    <property type="entry name" value="AIDA"/>
</dbReference>
<protein>
    <submittedName>
        <fullName evidence="2">Outer membrane protein</fullName>
    </submittedName>
</protein>
<dbReference type="Pfam" id="PF16168">
    <property type="entry name" value="AIDA"/>
    <property type="match status" value="1"/>
</dbReference>
<comment type="caution">
    <text evidence="2">The sequence shown here is derived from an EMBL/GenBank/DDBJ whole genome shotgun (WGS) entry which is preliminary data.</text>
</comment>
<name>A0A0D6MK45_9PROT</name>
<feature type="domain" description="Hedgehog/Intein (Hint)" evidence="1">
    <location>
        <begin position="378"/>
        <end position="511"/>
    </location>
</feature>
<dbReference type="InterPro" id="IPR036844">
    <property type="entry name" value="Hint_dom_sf"/>
</dbReference>
<dbReference type="STRING" id="1231623.Tasa_014_028"/>
<dbReference type="InterPro" id="IPR028992">
    <property type="entry name" value="Hedgehog/Intein_dom"/>
</dbReference>
<dbReference type="Gene3D" id="2.170.16.10">
    <property type="entry name" value="Hedgehog/Intein (Hint) domain"/>
    <property type="match status" value="1"/>
</dbReference>
<keyword evidence="3" id="KW-1185">Reference proteome</keyword>
<accession>A0A0D6MK45</accession>
<dbReference type="Gene3D" id="2.160.20.20">
    <property type="match status" value="1"/>
</dbReference>
<sequence>MTDTTVSSGQAISGGAITSGNTMTVLSGAVISQTDIYSGGSLVVSGADYNTTLMSGGSETVAAGGSSYYASIQSAGSLLVQAGGSATHETIASGGTLEIASGGTINDIDLVSGATLTLDPGAVVAPGSVVVFHIENGQDVSWPTNGASYIGKVPTIVSVEHGGIARQTDVVSGGSLNVAGTSYNATLMSDTSATIENSGSAFYTVVSNGAAMAVQSGGLAIHTQIDCGGTMVVQSGGVINDVDLMSGGLLALQSGASAAAGSLIVFHGAATDSSPSGLIVAGGAGGNVLPNVVIQGFGAGNTIAVQDGDNGGPSAVTWVQTATNEGTLTLTYAGVSYNFTLSGQYQANSFTITDDASTGRTIIGAGTNATDGSDTAHCFLPGTAIATPDGLRAVETLAAGDLVMTRGNDGTPVAAELVWAGAQVISAARHGHPVCIRANALADGVPSRDLFVTPEHCIFHDGGFIPARMLVNGRSIFLDETQATYTVHHVETGKHAIVLSENLWSETFLDTGDALGRRAAFAAQGSLARRIGPVKTWAADAAVPLTTGRDVVEPLYRAIEARAKAAGFADKRAMVETTDDADLHLVTEDGRTISALRRADDVVLFRLPAGVTRVWLASRADQPAAAIGPFVDDRRTLGVLVGRVTLWDSGETRAVSAHLDTDAISGWAGREAVPMRWTAGHAQLDLGARAPHSIGLLGVQIVAAGPYRCDRVEDVALSA</sequence>
<dbReference type="SUPFAM" id="SSF51294">
    <property type="entry name" value="Hedgehog/intein (Hint) domain"/>
    <property type="match status" value="1"/>
</dbReference>
<dbReference type="OrthoDB" id="7284755at2"/>
<reference evidence="2 3" key="1">
    <citation type="submission" date="2012-10" db="EMBL/GenBank/DDBJ databases">
        <title>Genome sequencing of Tanticharoenia sakaeratensis NBRC 103193.</title>
        <authorList>
            <person name="Azuma Y."/>
            <person name="Hadano H."/>
            <person name="Hirakawa H."/>
            <person name="Matsushita K."/>
        </authorList>
    </citation>
    <scope>NUCLEOTIDE SEQUENCE [LARGE SCALE GENOMIC DNA]</scope>
    <source>
        <strain evidence="2 3">NBRC 103193</strain>
    </source>
</reference>
<gene>
    <name evidence="2" type="ORF">Tasa_014_028</name>
</gene>
<proteinExistence type="predicted"/>
<dbReference type="NCBIfam" id="TIGR04415">
    <property type="entry name" value="O_hepto_targRPT"/>
    <property type="match status" value="2"/>
</dbReference>
<dbReference type="InterPro" id="IPR012332">
    <property type="entry name" value="Autotransporter_pectin_lyase_C"/>
</dbReference>
<dbReference type="EMBL" id="BALE01000014">
    <property type="protein sequence ID" value="GAN54007.1"/>
    <property type="molecule type" value="Genomic_DNA"/>
</dbReference>
<dbReference type="Pfam" id="PF13403">
    <property type="entry name" value="Hint_2"/>
    <property type="match status" value="1"/>
</dbReference>
<evidence type="ECO:0000313" key="3">
    <source>
        <dbReference type="Proteomes" id="UP000032679"/>
    </source>
</evidence>
<dbReference type="Proteomes" id="UP000032679">
    <property type="component" value="Unassembled WGS sequence"/>
</dbReference>
<organism evidence="2 3">
    <name type="scientific">Tanticharoenia sakaeratensis NBRC 103193</name>
    <dbReference type="NCBI Taxonomy" id="1231623"/>
    <lineage>
        <taxon>Bacteria</taxon>
        <taxon>Pseudomonadati</taxon>
        <taxon>Pseudomonadota</taxon>
        <taxon>Alphaproteobacteria</taxon>
        <taxon>Acetobacterales</taxon>
        <taxon>Acetobacteraceae</taxon>
        <taxon>Tanticharoenia</taxon>
    </lineage>
</organism>
<evidence type="ECO:0000259" key="1">
    <source>
        <dbReference type="Pfam" id="PF13403"/>
    </source>
</evidence>